<organism evidence="4 5">
    <name type="scientific">Chryseobacterium wanjuense</name>
    <dbReference type="NCBI Taxonomy" id="356305"/>
    <lineage>
        <taxon>Bacteria</taxon>
        <taxon>Pseudomonadati</taxon>
        <taxon>Bacteroidota</taxon>
        <taxon>Flavobacteriia</taxon>
        <taxon>Flavobacteriales</taxon>
        <taxon>Weeksellaceae</taxon>
        <taxon>Chryseobacterium group</taxon>
        <taxon>Chryseobacterium</taxon>
    </lineage>
</organism>
<proteinExistence type="predicted"/>
<dbReference type="STRING" id="356305.SAMN05421841_1881"/>
<sequence length="488" mass="55686">MNEEINPKAGVSADGQLSEILLVLDKQQNKIQAVTGIDKDGKLNTVDATKKNQNQFMKIDLNGDAFTNFFSNFFRQLKDPTRFSFFKVPIAEAVETAGKMQKQVDNPDEKNKKILADHEVKVPEETQKKDQKQTQNTMETTQTTQKAAVTQETSEYRYKPEQIDWETMSNLGLNREKLERMNLLEPLLKGYKTNELVPVSLNLGSSIIRLDARLSLQESGDGKVVMGIHGIRKEPNLNYPFFGHEFTPEDKEKLQATGNMGRVVDLTHPKTKEKIPSIISVDRMTNELVALRTDWIKIPDEIKGVKLNDEQKQSLMKGEPLLVKDMISKKGEPFDATIQFNADKRLVEFLFDRTAAKREQVKIGDEYVAPRYFREKELDKEQYEKFKTGQTVYVEGLTDKKGKSYDGYITFNKATGNIDFSFKNANMLKEKVVPVEGHKTQVAVNSEGKTNEATKNLKEPLKTGQTEPDSKKQQQKQEKPRNKVKQKL</sequence>
<dbReference type="Proteomes" id="UP000199469">
    <property type="component" value="Unassembled WGS sequence"/>
</dbReference>
<feature type="compositionally biased region" description="Low complexity" evidence="1">
    <location>
        <begin position="133"/>
        <end position="153"/>
    </location>
</feature>
<evidence type="ECO:0000259" key="3">
    <source>
        <dbReference type="Pfam" id="PF13351"/>
    </source>
</evidence>
<evidence type="ECO:0008006" key="6">
    <source>
        <dbReference type="Google" id="ProtNLM"/>
    </source>
</evidence>
<gene>
    <name evidence="4" type="ORF">SAMN05421841_1881</name>
</gene>
<feature type="domain" description="DUF3945" evidence="2">
    <location>
        <begin position="370"/>
        <end position="422"/>
    </location>
</feature>
<dbReference type="InterPro" id="IPR025343">
    <property type="entry name" value="DUF4099"/>
</dbReference>
<dbReference type="Pfam" id="PF13351">
    <property type="entry name" value="DUF4099"/>
    <property type="match status" value="1"/>
</dbReference>
<feature type="domain" description="DUF3945" evidence="2">
    <location>
        <begin position="299"/>
        <end position="352"/>
    </location>
</feature>
<feature type="region of interest" description="Disordered" evidence="1">
    <location>
        <begin position="439"/>
        <end position="488"/>
    </location>
</feature>
<name>A0A1I0QFN8_9FLAO</name>
<dbReference type="Pfam" id="PF13101">
    <property type="entry name" value="DUF3945"/>
    <property type="match status" value="2"/>
</dbReference>
<feature type="compositionally biased region" description="Basic and acidic residues" evidence="1">
    <location>
        <begin position="117"/>
        <end position="132"/>
    </location>
</feature>
<evidence type="ECO:0000313" key="5">
    <source>
        <dbReference type="Proteomes" id="UP000199469"/>
    </source>
</evidence>
<feature type="domain" description="DUF4099" evidence="3">
    <location>
        <begin position="158"/>
        <end position="240"/>
    </location>
</feature>
<dbReference type="RefSeq" id="WP_089791762.1">
    <property type="nucleotide sequence ID" value="NZ_FOIU01000001.1"/>
</dbReference>
<dbReference type="OrthoDB" id="1081890at2"/>
<keyword evidence="5" id="KW-1185">Reference proteome</keyword>
<feature type="region of interest" description="Disordered" evidence="1">
    <location>
        <begin position="117"/>
        <end position="153"/>
    </location>
</feature>
<evidence type="ECO:0000313" key="4">
    <source>
        <dbReference type="EMBL" id="SEW25919.1"/>
    </source>
</evidence>
<evidence type="ECO:0000256" key="1">
    <source>
        <dbReference type="SAM" id="MobiDB-lite"/>
    </source>
</evidence>
<evidence type="ECO:0000259" key="2">
    <source>
        <dbReference type="Pfam" id="PF13101"/>
    </source>
</evidence>
<dbReference type="AlphaFoldDB" id="A0A1I0QFN8"/>
<accession>A0A1I0QFN8</accession>
<reference evidence="5" key="1">
    <citation type="submission" date="2016-10" db="EMBL/GenBank/DDBJ databases">
        <authorList>
            <person name="Varghese N."/>
            <person name="Submissions S."/>
        </authorList>
    </citation>
    <scope>NUCLEOTIDE SEQUENCE [LARGE SCALE GENOMIC DNA]</scope>
    <source>
        <strain evidence="5">DSM 17724</strain>
    </source>
</reference>
<feature type="compositionally biased region" description="Basic and acidic residues" evidence="1">
    <location>
        <begin position="449"/>
        <end position="461"/>
    </location>
</feature>
<dbReference type="EMBL" id="FOIU01000001">
    <property type="protein sequence ID" value="SEW25919.1"/>
    <property type="molecule type" value="Genomic_DNA"/>
</dbReference>
<dbReference type="InterPro" id="IPR025222">
    <property type="entry name" value="DUF3945"/>
</dbReference>
<protein>
    <recommendedName>
        <fullName evidence="6">DUF3945 domain-containing protein</fullName>
    </recommendedName>
</protein>
<feature type="compositionally biased region" description="Basic and acidic residues" evidence="1">
    <location>
        <begin position="468"/>
        <end position="481"/>
    </location>
</feature>